<sequence>MKDKLLGKTLKELEETCLKLQLPKFTAKQIADWMYKKGVLDIDSMTNLSLKARQALSERYEVGIVKPLKEALSEDGTIKYLYQYGENAFVESVLIPDKKRLTLCVSTQVGCKMNCSFCSTGKQGFLRNLSAGEIINFLRSIDEFDEVSNIVYMGMGEPFDNYDEIVKSIEILTSSWGFALSSRRITVSTSGIIPKMIKFLNETSCHLAISMHNPFHEERVKIMPIEKRYPIEHVCDELRKYNWYGQRRLTFEYIVLKGINDTYYHAKEISYLLRGIEAMVNLIYYNSTPEFPFSAPSPKEMEEFQKELESFNLSTTIRQSKGQDILAACGLLSTKQLSKNK</sequence>
<evidence type="ECO:0000256" key="10">
    <source>
        <dbReference type="ARBA" id="ARBA00022723"/>
    </source>
</evidence>
<dbReference type="GO" id="GO:0005737">
    <property type="term" value="C:cytoplasm"/>
    <property type="evidence" value="ECO:0007669"/>
    <property type="project" value="UniProtKB-SubCell"/>
</dbReference>
<evidence type="ECO:0000256" key="2">
    <source>
        <dbReference type="ARBA" id="ARBA00004496"/>
    </source>
</evidence>
<protein>
    <submittedName>
        <fullName evidence="14">Putative dual-specificity RNA methyltransferase RlmN</fullName>
        <ecNumber evidence="14">2.1.1.192</ecNumber>
    </submittedName>
</protein>
<evidence type="ECO:0000256" key="8">
    <source>
        <dbReference type="ARBA" id="ARBA00022691"/>
    </source>
</evidence>
<evidence type="ECO:0000256" key="5">
    <source>
        <dbReference type="ARBA" id="ARBA00022552"/>
    </source>
</evidence>
<dbReference type="Gene3D" id="3.20.20.70">
    <property type="entry name" value="Aldolase class I"/>
    <property type="match status" value="1"/>
</dbReference>
<keyword evidence="6 14" id="KW-0489">Methyltransferase</keyword>
<dbReference type="GO" id="GO:0051539">
    <property type="term" value="F:4 iron, 4 sulfur cluster binding"/>
    <property type="evidence" value="ECO:0007669"/>
    <property type="project" value="UniProtKB-KW"/>
</dbReference>
<keyword evidence="8" id="KW-0949">S-adenosyl-L-methionine</keyword>
<name>A0A644V3D0_9ZZZZ</name>
<dbReference type="InterPro" id="IPR048641">
    <property type="entry name" value="RlmN_N"/>
</dbReference>
<dbReference type="SFLD" id="SFLDF00275">
    <property type="entry name" value="adenosine_C2_methyltransferase"/>
    <property type="match status" value="1"/>
</dbReference>
<keyword evidence="10" id="KW-0479">Metal-binding</keyword>
<dbReference type="Gene3D" id="1.10.150.530">
    <property type="match status" value="1"/>
</dbReference>
<dbReference type="Pfam" id="PF04055">
    <property type="entry name" value="Radical_SAM"/>
    <property type="match status" value="1"/>
</dbReference>
<dbReference type="PANTHER" id="PTHR30544:SF5">
    <property type="entry name" value="RADICAL SAM CORE DOMAIN-CONTAINING PROTEIN"/>
    <property type="match status" value="1"/>
</dbReference>
<comment type="subcellular location">
    <subcellularLocation>
        <location evidence="2">Cytoplasm</location>
    </subcellularLocation>
</comment>
<dbReference type="NCBIfam" id="TIGR00048">
    <property type="entry name" value="rRNA_mod_RlmN"/>
    <property type="match status" value="1"/>
</dbReference>
<comment type="caution">
    <text evidence="14">The sequence shown here is derived from an EMBL/GenBank/DDBJ whole genome shotgun (WGS) entry which is preliminary data.</text>
</comment>
<evidence type="ECO:0000256" key="6">
    <source>
        <dbReference type="ARBA" id="ARBA00022603"/>
    </source>
</evidence>
<evidence type="ECO:0000256" key="4">
    <source>
        <dbReference type="ARBA" id="ARBA00022490"/>
    </source>
</evidence>
<evidence type="ECO:0000313" key="14">
    <source>
        <dbReference type="EMBL" id="MPL85830.1"/>
    </source>
</evidence>
<dbReference type="PANTHER" id="PTHR30544">
    <property type="entry name" value="23S RRNA METHYLTRANSFERASE"/>
    <property type="match status" value="1"/>
</dbReference>
<dbReference type="InterPro" id="IPR040072">
    <property type="entry name" value="Methyltransferase_A"/>
</dbReference>
<evidence type="ECO:0000256" key="3">
    <source>
        <dbReference type="ARBA" id="ARBA00022485"/>
    </source>
</evidence>
<evidence type="ECO:0000256" key="12">
    <source>
        <dbReference type="ARBA" id="ARBA00023014"/>
    </source>
</evidence>
<dbReference type="FunFam" id="3.20.20.70:FF:000014">
    <property type="entry name" value="Probable dual-specificity RNA methyltransferase RlmN"/>
    <property type="match status" value="1"/>
</dbReference>
<reference evidence="14" key="1">
    <citation type="submission" date="2019-08" db="EMBL/GenBank/DDBJ databases">
        <authorList>
            <person name="Kucharzyk K."/>
            <person name="Murdoch R.W."/>
            <person name="Higgins S."/>
            <person name="Loffler F."/>
        </authorList>
    </citation>
    <scope>NUCLEOTIDE SEQUENCE</scope>
</reference>
<comment type="cofactor">
    <cofactor evidence="1">
        <name>[4Fe-4S] cluster</name>
        <dbReference type="ChEBI" id="CHEBI:49883"/>
    </cofactor>
</comment>
<feature type="domain" description="Radical SAM core" evidence="13">
    <location>
        <begin position="97"/>
        <end position="324"/>
    </location>
</feature>
<evidence type="ECO:0000259" key="13">
    <source>
        <dbReference type="PROSITE" id="PS51918"/>
    </source>
</evidence>
<dbReference type="CDD" id="cd01335">
    <property type="entry name" value="Radical_SAM"/>
    <property type="match status" value="1"/>
</dbReference>
<organism evidence="14">
    <name type="scientific">bioreactor metagenome</name>
    <dbReference type="NCBI Taxonomy" id="1076179"/>
    <lineage>
        <taxon>unclassified sequences</taxon>
        <taxon>metagenomes</taxon>
        <taxon>ecological metagenomes</taxon>
    </lineage>
</organism>
<keyword evidence="12" id="KW-0411">Iron-sulfur</keyword>
<gene>
    <name evidence="14" type="primary">rlmN_9</name>
    <name evidence="14" type="ORF">SDC9_31804</name>
</gene>
<dbReference type="SFLD" id="SFLDS00029">
    <property type="entry name" value="Radical_SAM"/>
    <property type="match status" value="1"/>
</dbReference>
<keyword evidence="7 14" id="KW-0808">Transferase</keyword>
<dbReference type="SUPFAM" id="SSF102114">
    <property type="entry name" value="Radical SAM enzymes"/>
    <property type="match status" value="1"/>
</dbReference>
<dbReference type="AlphaFoldDB" id="A0A644V3D0"/>
<dbReference type="InterPro" id="IPR013785">
    <property type="entry name" value="Aldolase_TIM"/>
</dbReference>
<dbReference type="PROSITE" id="PS51918">
    <property type="entry name" value="RADICAL_SAM"/>
    <property type="match status" value="1"/>
</dbReference>
<evidence type="ECO:0000256" key="11">
    <source>
        <dbReference type="ARBA" id="ARBA00023004"/>
    </source>
</evidence>
<dbReference type="GO" id="GO:0070475">
    <property type="term" value="P:rRNA base methylation"/>
    <property type="evidence" value="ECO:0007669"/>
    <property type="project" value="InterPro"/>
</dbReference>
<dbReference type="EMBL" id="VSSQ01000212">
    <property type="protein sequence ID" value="MPL85830.1"/>
    <property type="molecule type" value="Genomic_DNA"/>
</dbReference>
<dbReference type="GO" id="GO:0008173">
    <property type="term" value="F:RNA methyltransferase activity"/>
    <property type="evidence" value="ECO:0007669"/>
    <property type="project" value="InterPro"/>
</dbReference>
<dbReference type="GO" id="GO:0030488">
    <property type="term" value="P:tRNA methylation"/>
    <property type="evidence" value="ECO:0007669"/>
    <property type="project" value="InterPro"/>
</dbReference>
<dbReference type="HAMAP" id="MF_01849">
    <property type="entry name" value="RNA_methyltr_RlmN"/>
    <property type="match status" value="1"/>
</dbReference>
<dbReference type="SFLD" id="SFLDG01062">
    <property type="entry name" value="methyltransferase_(Class_A)"/>
    <property type="match status" value="1"/>
</dbReference>
<dbReference type="InterPro" id="IPR027492">
    <property type="entry name" value="RNA_MTrfase_RlmN"/>
</dbReference>
<dbReference type="PIRSF" id="PIRSF006004">
    <property type="entry name" value="CHP00048"/>
    <property type="match status" value="1"/>
</dbReference>
<proteinExistence type="inferred from homology"/>
<evidence type="ECO:0000256" key="7">
    <source>
        <dbReference type="ARBA" id="ARBA00022679"/>
    </source>
</evidence>
<dbReference type="Pfam" id="PF21016">
    <property type="entry name" value="RlmN_N"/>
    <property type="match status" value="1"/>
</dbReference>
<dbReference type="InterPro" id="IPR058240">
    <property type="entry name" value="rSAM_sf"/>
</dbReference>
<dbReference type="GO" id="GO:0046872">
    <property type="term" value="F:metal ion binding"/>
    <property type="evidence" value="ECO:0007669"/>
    <property type="project" value="UniProtKB-KW"/>
</dbReference>
<dbReference type="InterPro" id="IPR007197">
    <property type="entry name" value="rSAM"/>
</dbReference>
<keyword evidence="5" id="KW-0698">rRNA processing</keyword>
<dbReference type="InterPro" id="IPR004383">
    <property type="entry name" value="rRNA_lsu_MTrfase_RlmN/Cfr"/>
</dbReference>
<accession>A0A644V3D0</accession>
<keyword evidence="11" id="KW-0408">Iron</keyword>
<keyword evidence="9" id="KW-0819">tRNA processing</keyword>
<keyword evidence="4" id="KW-0963">Cytoplasm</keyword>
<evidence type="ECO:0000256" key="1">
    <source>
        <dbReference type="ARBA" id="ARBA00001966"/>
    </source>
</evidence>
<evidence type="ECO:0000256" key="9">
    <source>
        <dbReference type="ARBA" id="ARBA00022694"/>
    </source>
</evidence>
<dbReference type="EC" id="2.1.1.192" evidence="14"/>
<keyword evidence="3" id="KW-0004">4Fe-4S</keyword>